<evidence type="ECO:0000313" key="6">
    <source>
        <dbReference type="EMBL" id="TDE14936.1"/>
    </source>
</evidence>
<evidence type="ECO:0000256" key="2">
    <source>
        <dbReference type="ARBA" id="ARBA00023125"/>
    </source>
</evidence>
<dbReference type="SUPFAM" id="SSF46689">
    <property type="entry name" value="Homeodomain-like"/>
    <property type="match status" value="2"/>
</dbReference>
<dbReference type="PANTHER" id="PTHR46796:SF13">
    <property type="entry name" value="HTH-TYPE TRANSCRIPTIONAL ACTIVATOR RHAS"/>
    <property type="match status" value="1"/>
</dbReference>
<evidence type="ECO:0000259" key="5">
    <source>
        <dbReference type="SMART" id="SM00342"/>
    </source>
</evidence>
<dbReference type="InterPro" id="IPR032783">
    <property type="entry name" value="AraC_lig"/>
</dbReference>
<dbReference type="PANTHER" id="PTHR46796">
    <property type="entry name" value="HTH-TYPE TRANSCRIPTIONAL ACTIVATOR RHAS-RELATED"/>
    <property type="match status" value="1"/>
</dbReference>
<keyword evidence="3" id="KW-0804">Transcription</keyword>
<feature type="region of interest" description="Disordered" evidence="4">
    <location>
        <begin position="303"/>
        <end position="331"/>
    </location>
</feature>
<protein>
    <submittedName>
        <fullName evidence="6">AraC family transcriptional regulator</fullName>
    </submittedName>
</protein>
<keyword evidence="7" id="KW-1185">Reference proteome</keyword>
<feature type="domain" description="HTH araC/xylS-type" evidence="5">
    <location>
        <begin position="224"/>
        <end position="307"/>
    </location>
</feature>
<dbReference type="GO" id="GO:0003700">
    <property type="term" value="F:DNA-binding transcription factor activity"/>
    <property type="evidence" value="ECO:0007669"/>
    <property type="project" value="InterPro"/>
</dbReference>
<name>A0A4R5DL48_9ACTN</name>
<evidence type="ECO:0000256" key="1">
    <source>
        <dbReference type="ARBA" id="ARBA00023015"/>
    </source>
</evidence>
<gene>
    <name evidence="6" type="ORF">E1269_02105</name>
</gene>
<evidence type="ECO:0000256" key="4">
    <source>
        <dbReference type="SAM" id="MobiDB-lite"/>
    </source>
</evidence>
<sequence>MDALANLLDGVRARSAAFCRAVLEPPWALRIADRAPLALAAAVHGHAWIVPDDAEPLLMRTGDVVVIKGPHPYTVSDHPETEPSLTLHAGNRLTDADGRDVTGELNLGPNTYGHGADGSAVVASGTYQVTGDVGARLLSALPPLVHVPRADARIPILTMLEQEVAADEPGQRAVLDRLLDLTLIATLRAWFARPDAAAPGWYRAHSDPLVGPALELIHDDPARPWTVARLAAATGASRAAFARRFTDLVGEPPMTYLTGWRITLAADLLRGTDTTIDAIARRVGYANAFALSVAFKRVRGITPRQHRGQEAGADDGPGQLRLAGTARGRTL</sequence>
<dbReference type="EMBL" id="SMKZ01000002">
    <property type="protein sequence ID" value="TDE14936.1"/>
    <property type="molecule type" value="Genomic_DNA"/>
</dbReference>
<accession>A0A4R5DL48</accession>
<keyword evidence="1" id="KW-0805">Transcription regulation</keyword>
<dbReference type="AlphaFoldDB" id="A0A4R5DL48"/>
<dbReference type="Pfam" id="PF12852">
    <property type="entry name" value="Cupin_6"/>
    <property type="match status" value="1"/>
</dbReference>
<dbReference type="PROSITE" id="PS00041">
    <property type="entry name" value="HTH_ARAC_FAMILY_1"/>
    <property type="match status" value="1"/>
</dbReference>
<dbReference type="InterPro" id="IPR050204">
    <property type="entry name" value="AraC_XylS_family_regulators"/>
</dbReference>
<dbReference type="InterPro" id="IPR018060">
    <property type="entry name" value="HTH_AraC"/>
</dbReference>
<keyword evidence="2" id="KW-0238">DNA-binding</keyword>
<dbReference type="GO" id="GO:0043565">
    <property type="term" value="F:sequence-specific DNA binding"/>
    <property type="evidence" value="ECO:0007669"/>
    <property type="project" value="InterPro"/>
</dbReference>
<evidence type="ECO:0000313" key="7">
    <source>
        <dbReference type="Proteomes" id="UP000294739"/>
    </source>
</evidence>
<dbReference type="OrthoDB" id="241790at2"/>
<dbReference type="InterPro" id="IPR009057">
    <property type="entry name" value="Homeodomain-like_sf"/>
</dbReference>
<dbReference type="SMART" id="SM00342">
    <property type="entry name" value="HTH_ARAC"/>
    <property type="match status" value="1"/>
</dbReference>
<dbReference type="Proteomes" id="UP000294739">
    <property type="component" value="Unassembled WGS sequence"/>
</dbReference>
<dbReference type="Pfam" id="PF12833">
    <property type="entry name" value="HTH_18"/>
    <property type="match status" value="1"/>
</dbReference>
<evidence type="ECO:0000256" key="3">
    <source>
        <dbReference type="ARBA" id="ARBA00023163"/>
    </source>
</evidence>
<comment type="caution">
    <text evidence="6">The sequence shown here is derived from an EMBL/GenBank/DDBJ whole genome shotgun (WGS) entry which is preliminary data.</text>
</comment>
<dbReference type="InParanoid" id="A0A4R5DL48"/>
<proteinExistence type="predicted"/>
<dbReference type="Gene3D" id="1.10.10.60">
    <property type="entry name" value="Homeodomain-like"/>
    <property type="match status" value="2"/>
</dbReference>
<dbReference type="RefSeq" id="WP_131890561.1">
    <property type="nucleotide sequence ID" value="NZ_SMKZ01000002.1"/>
</dbReference>
<organism evidence="6 7">
    <name type="scientific">Jiangella asiatica</name>
    <dbReference type="NCBI Taxonomy" id="2530372"/>
    <lineage>
        <taxon>Bacteria</taxon>
        <taxon>Bacillati</taxon>
        <taxon>Actinomycetota</taxon>
        <taxon>Actinomycetes</taxon>
        <taxon>Jiangellales</taxon>
        <taxon>Jiangellaceae</taxon>
        <taxon>Jiangella</taxon>
    </lineage>
</organism>
<reference evidence="6 7" key="1">
    <citation type="submission" date="2019-03" db="EMBL/GenBank/DDBJ databases">
        <title>Draft genome sequences of novel Actinobacteria.</title>
        <authorList>
            <person name="Sahin N."/>
            <person name="Ay H."/>
            <person name="Saygin H."/>
        </authorList>
    </citation>
    <scope>NUCLEOTIDE SEQUENCE [LARGE SCALE GENOMIC DNA]</scope>
    <source>
        <strain evidence="6 7">5K138</strain>
    </source>
</reference>
<dbReference type="InterPro" id="IPR018062">
    <property type="entry name" value="HTH_AraC-typ_CS"/>
</dbReference>